<dbReference type="RefSeq" id="XP_013383004.1">
    <property type="nucleotide sequence ID" value="XM_013527550.1"/>
</dbReference>
<sequence length="316" mass="33155">MQSNQSALGPPRRMNTSNARPLFASRALIFLSMSQIVLGVLSIVFGIVCIVIQAAIADSVGSGIWCGVLFFATGVVGMFAASKKSNGLIIAVMVLCILSACAAGILVMLSGPGIAYDVRHGNYPHCCTGNSYQTVSSIDQSGKISYRLIARPDCHECDPHKQAKIGVQSFLIAVAILEAIAAIWASALCCKTVCMCCSEPGAYSYGMPMQVQYVTGPVGGNHQVLFVPAPGAPPGVFSALPHGQVGYVMQTGPVIAGVPNQPQVYAYPGVPQLTPVQLQQYQPQQLQQQVGAEPSDPTAAGQVPQENCSKQQESLG</sequence>
<dbReference type="InterPro" id="IPR030417">
    <property type="entry name" value="MS4A"/>
</dbReference>
<dbReference type="OrthoDB" id="10071849at2759"/>
<evidence type="ECO:0000256" key="7">
    <source>
        <dbReference type="SAM" id="Phobius"/>
    </source>
</evidence>
<comment type="subcellular location">
    <subcellularLocation>
        <location evidence="1">Membrane</location>
        <topology evidence="1">Multi-pass membrane protein</topology>
    </subcellularLocation>
</comment>
<keyword evidence="5 7" id="KW-0472">Membrane</keyword>
<feature type="transmembrane region" description="Helical" evidence="7">
    <location>
        <begin position="64"/>
        <end position="82"/>
    </location>
</feature>
<dbReference type="Pfam" id="PF04103">
    <property type="entry name" value="CD20"/>
    <property type="match status" value="1"/>
</dbReference>
<keyword evidence="8" id="KW-1185">Reference proteome</keyword>
<organism evidence="8 9">
    <name type="scientific">Lingula anatina</name>
    <name type="common">Brachiopod</name>
    <name type="synonym">Lingula unguis</name>
    <dbReference type="NCBI Taxonomy" id="7574"/>
    <lineage>
        <taxon>Eukaryota</taxon>
        <taxon>Metazoa</taxon>
        <taxon>Spiralia</taxon>
        <taxon>Lophotrochozoa</taxon>
        <taxon>Brachiopoda</taxon>
        <taxon>Linguliformea</taxon>
        <taxon>Lingulata</taxon>
        <taxon>Lingulida</taxon>
        <taxon>Linguloidea</taxon>
        <taxon>Lingulidae</taxon>
        <taxon>Lingula</taxon>
    </lineage>
</organism>
<feature type="transmembrane region" description="Helical" evidence="7">
    <location>
        <begin position="88"/>
        <end position="109"/>
    </location>
</feature>
<dbReference type="RefSeq" id="XP_013383005.1">
    <property type="nucleotide sequence ID" value="XM_013527551.1"/>
</dbReference>
<dbReference type="PANTHER" id="PTHR23320:SF165">
    <property type="entry name" value="MARVEL DOMAIN-CONTAINING PROTEIN"/>
    <property type="match status" value="1"/>
</dbReference>
<dbReference type="Proteomes" id="UP000085678">
    <property type="component" value="Unplaced"/>
</dbReference>
<evidence type="ECO:0000313" key="8">
    <source>
        <dbReference type="Proteomes" id="UP000085678"/>
    </source>
</evidence>
<dbReference type="KEGG" id="lak:106153575"/>
<evidence type="ECO:0000256" key="3">
    <source>
        <dbReference type="ARBA" id="ARBA00022692"/>
    </source>
</evidence>
<comment type="similarity">
    <text evidence="2">Belongs to the MS4A family.</text>
</comment>
<evidence type="ECO:0000256" key="4">
    <source>
        <dbReference type="ARBA" id="ARBA00022989"/>
    </source>
</evidence>
<gene>
    <name evidence="9 10" type="primary">LOC106153575</name>
</gene>
<proteinExistence type="inferred from homology"/>
<protein>
    <submittedName>
        <fullName evidence="9 10">Uncharacterized protein LOC106153575</fullName>
    </submittedName>
</protein>
<feature type="transmembrane region" description="Helical" evidence="7">
    <location>
        <begin position="27"/>
        <end position="52"/>
    </location>
</feature>
<evidence type="ECO:0000256" key="2">
    <source>
        <dbReference type="ARBA" id="ARBA00009565"/>
    </source>
</evidence>
<feature type="compositionally biased region" description="Polar residues" evidence="6">
    <location>
        <begin position="304"/>
        <end position="316"/>
    </location>
</feature>
<feature type="transmembrane region" description="Helical" evidence="7">
    <location>
        <begin position="170"/>
        <end position="188"/>
    </location>
</feature>
<accession>A0A1S3HD12</accession>
<name>A0A1S3HD12_LINAN</name>
<evidence type="ECO:0000256" key="6">
    <source>
        <dbReference type="SAM" id="MobiDB-lite"/>
    </source>
</evidence>
<dbReference type="AlphaFoldDB" id="A0A1S3HD12"/>
<dbReference type="InterPro" id="IPR007237">
    <property type="entry name" value="CD20-like"/>
</dbReference>
<dbReference type="GO" id="GO:0016020">
    <property type="term" value="C:membrane"/>
    <property type="evidence" value="ECO:0007669"/>
    <property type="project" value="UniProtKB-SubCell"/>
</dbReference>
<dbReference type="PANTHER" id="PTHR23320">
    <property type="entry name" value="MEMBRANE-SPANNING 4-DOMAINS SUBFAMILY A MS4A -RELATED"/>
    <property type="match status" value="1"/>
</dbReference>
<evidence type="ECO:0000256" key="5">
    <source>
        <dbReference type="ARBA" id="ARBA00023136"/>
    </source>
</evidence>
<evidence type="ECO:0000256" key="1">
    <source>
        <dbReference type="ARBA" id="ARBA00004141"/>
    </source>
</evidence>
<evidence type="ECO:0000313" key="9">
    <source>
        <dbReference type="RefSeq" id="XP_013383004.1"/>
    </source>
</evidence>
<feature type="region of interest" description="Disordered" evidence="6">
    <location>
        <begin position="284"/>
        <end position="316"/>
    </location>
</feature>
<keyword evidence="4 7" id="KW-1133">Transmembrane helix</keyword>
<reference evidence="9 10" key="1">
    <citation type="submission" date="2025-04" db="UniProtKB">
        <authorList>
            <consortium name="RefSeq"/>
        </authorList>
    </citation>
    <scope>IDENTIFICATION</scope>
    <source>
        <tissue evidence="9 10">Gonads</tissue>
    </source>
</reference>
<keyword evidence="3 7" id="KW-0812">Transmembrane</keyword>
<dbReference type="GeneID" id="106153575"/>
<evidence type="ECO:0000313" key="10">
    <source>
        <dbReference type="RefSeq" id="XP_013383005.1"/>
    </source>
</evidence>